<dbReference type="EC" id="3.2.1.14" evidence="3"/>
<dbReference type="PANTHER" id="PTHR11177:SF317">
    <property type="entry name" value="CHITINASE 12-RELATED"/>
    <property type="match status" value="1"/>
</dbReference>
<accession>A0A8H7IDB7</accession>
<evidence type="ECO:0000256" key="5">
    <source>
        <dbReference type="ARBA" id="ARBA00023024"/>
    </source>
</evidence>
<dbReference type="GO" id="GO:0000272">
    <property type="term" value="P:polysaccharide catabolic process"/>
    <property type="evidence" value="ECO:0007669"/>
    <property type="project" value="UniProtKB-KW"/>
</dbReference>
<dbReference type="InterPro" id="IPR001223">
    <property type="entry name" value="Glyco_hydro18_cat"/>
</dbReference>
<dbReference type="InterPro" id="IPR017853">
    <property type="entry name" value="GH"/>
</dbReference>
<dbReference type="Gene3D" id="3.20.20.80">
    <property type="entry name" value="Glycosidases"/>
    <property type="match status" value="1"/>
</dbReference>
<protein>
    <recommendedName>
        <fullName evidence="3">chitinase</fullName>
        <ecNumber evidence="3">3.2.1.14</ecNumber>
    </recommendedName>
</protein>
<keyword evidence="5" id="KW-0146">Chitin degradation</keyword>
<dbReference type="PROSITE" id="PS51910">
    <property type="entry name" value="GH18_2"/>
    <property type="match status" value="1"/>
</dbReference>
<dbReference type="CDD" id="cd06548">
    <property type="entry name" value="GH18_chitinase"/>
    <property type="match status" value="1"/>
</dbReference>
<dbReference type="PANTHER" id="PTHR11177">
    <property type="entry name" value="CHITINASE"/>
    <property type="match status" value="1"/>
</dbReference>
<gene>
    <name evidence="13" type="ORF">RHS01_04472</name>
</gene>
<evidence type="ECO:0000256" key="1">
    <source>
        <dbReference type="ARBA" id="ARBA00000822"/>
    </source>
</evidence>
<evidence type="ECO:0000256" key="3">
    <source>
        <dbReference type="ARBA" id="ARBA00012729"/>
    </source>
</evidence>
<dbReference type="FunFam" id="3.10.50.10:FF:000005">
    <property type="entry name" value="Endochitinase B1"/>
    <property type="match status" value="1"/>
</dbReference>
<comment type="catalytic activity">
    <reaction evidence="1">
        <text>Random endo-hydrolysis of N-acetyl-beta-D-glucosaminide (1-&gt;4)-beta-linkages in chitin and chitodextrins.</text>
        <dbReference type="EC" id="3.2.1.14"/>
    </reaction>
</comment>
<proteinExistence type="inferred from homology"/>
<evidence type="ECO:0000256" key="8">
    <source>
        <dbReference type="ARBA" id="ARBA00023326"/>
    </source>
</evidence>
<dbReference type="Pfam" id="PF00704">
    <property type="entry name" value="Glyco_hydro_18"/>
    <property type="match status" value="1"/>
</dbReference>
<dbReference type="InterPro" id="IPR011583">
    <property type="entry name" value="Chitinase_II/V-like_cat"/>
</dbReference>
<organism evidence="13 14">
    <name type="scientific">Rhizoctonia solani</name>
    <dbReference type="NCBI Taxonomy" id="456999"/>
    <lineage>
        <taxon>Eukaryota</taxon>
        <taxon>Fungi</taxon>
        <taxon>Dikarya</taxon>
        <taxon>Basidiomycota</taxon>
        <taxon>Agaricomycotina</taxon>
        <taxon>Agaricomycetes</taxon>
        <taxon>Cantharellales</taxon>
        <taxon>Ceratobasidiaceae</taxon>
        <taxon>Rhizoctonia</taxon>
    </lineage>
</organism>
<dbReference type="PROSITE" id="PS01095">
    <property type="entry name" value="GH18_1"/>
    <property type="match status" value="1"/>
</dbReference>
<keyword evidence="11" id="KW-0732">Signal</keyword>
<keyword evidence="4 9" id="KW-0378">Hydrolase</keyword>
<reference evidence="13" key="1">
    <citation type="submission" date="2020-09" db="EMBL/GenBank/DDBJ databases">
        <title>Comparative genome analyses of four rice-infecting Rhizoctonia solani isolates reveal extensive enrichment of homogalacturonan modification genes.</title>
        <authorList>
            <person name="Lee D.-Y."/>
            <person name="Jeon J."/>
            <person name="Kim K.-T."/>
            <person name="Cheong K."/>
            <person name="Song H."/>
            <person name="Choi G."/>
            <person name="Ko J."/>
            <person name="Opiyo S.O."/>
            <person name="Zuo S."/>
            <person name="Madhav S."/>
            <person name="Lee Y.-H."/>
            <person name="Wang G.-L."/>
        </authorList>
    </citation>
    <scope>NUCLEOTIDE SEQUENCE</scope>
    <source>
        <strain evidence="13">AG1-IA B2</strain>
    </source>
</reference>
<feature type="chain" id="PRO_5034098175" description="chitinase" evidence="11">
    <location>
        <begin position="20"/>
        <end position="584"/>
    </location>
</feature>
<dbReference type="InterPro" id="IPR029070">
    <property type="entry name" value="Chitinase_insertion_sf"/>
</dbReference>
<keyword evidence="6" id="KW-0119">Carbohydrate metabolism</keyword>
<evidence type="ECO:0000256" key="10">
    <source>
        <dbReference type="SAM" id="MobiDB-lite"/>
    </source>
</evidence>
<evidence type="ECO:0000256" key="6">
    <source>
        <dbReference type="ARBA" id="ARBA00023277"/>
    </source>
</evidence>
<dbReference type="GO" id="GO:0006032">
    <property type="term" value="P:chitin catabolic process"/>
    <property type="evidence" value="ECO:0007669"/>
    <property type="project" value="UniProtKB-KW"/>
</dbReference>
<evidence type="ECO:0000256" key="11">
    <source>
        <dbReference type="SAM" id="SignalP"/>
    </source>
</evidence>
<dbReference type="Proteomes" id="UP000614334">
    <property type="component" value="Unassembled WGS sequence"/>
</dbReference>
<dbReference type="SMART" id="SM00636">
    <property type="entry name" value="Glyco_18"/>
    <property type="match status" value="1"/>
</dbReference>
<sequence>MQLALLLSAISLYAGATSATEVMHRPADFNYKYNPNTSVKLGLSLDLNLGNGCTFEKGGKVNIAYFTNWGIYGRKFTPLDINIDSLTHIYYAFADTDPETGRASLTDLWADQQITYPGDDNTAAGNNLYGNLKQLYLLKQKKRSLKTILSFGGWTYSQAGHFNFATNATSRATFVKTAIQLLEDNGFDGLDIDWEYPAAGEQAEGFVALLKETRAGLDAHAKSKGDTVPYQLNAAVPAGAQNYQNLKVKDMDKYLNYWTLMGYDYSGSWSSVSDYQANVYGGAISGVSTSASTEWYLKNGASRNKFAIGMPIYGRGFENTDGIFKPFNGTGPGTWEAGVYDYKALPFPNATVYNDMKNISSYSYDPIKKELISYDTPVVAAAKAKWVSKQGLAGAMFWELSADKNGTDSLVWTVAKTMAKLDNTQNHLNYPGSQFDNVKAGMKTVSKRGHKVKAKSPHTLASLTNFSNRGSLIPHDALSRKPDFCADLSGGAEQPVSPHATGLSSPPSTPPRARPSAPHQDPRPTYRHVPLFTAARPTGLGLCSIVIVKRVKEKLGICATCSVPRVKLLPTTTHSPVAKSGARL</sequence>
<dbReference type="AlphaFoldDB" id="A0A8H7IDB7"/>
<evidence type="ECO:0000313" key="14">
    <source>
        <dbReference type="Proteomes" id="UP000614334"/>
    </source>
</evidence>
<comment type="similarity">
    <text evidence="2">Belongs to the glycosyl hydrolase 18 family. Chitinase class V subfamily.</text>
</comment>
<keyword evidence="8" id="KW-0624">Polysaccharide degradation</keyword>
<dbReference type="EMBL" id="JACYCF010000006">
    <property type="protein sequence ID" value="KAF8756366.1"/>
    <property type="molecule type" value="Genomic_DNA"/>
</dbReference>
<keyword evidence="7 9" id="KW-0326">Glycosidase</keyword>
<dbReference type="GO" id="GO:0005576">
    <property type="term" value="C:extracellular region"/>
    <property type="evidence" value="ECO:0007669"/>
    <property type="project" value="TreeGrafter"/>
</dbReference>
<dbReference type="Gene3D" id="3.10.50.10">
    <property type="match status" value="1"/>
</dbReference>
<feature type="region of interest" description="Disordered" evidence="10">
    <location>
        <begin position="484"/>
        <end position="525"/>
    </location>
</feature>
<feature type="signal peptide" evidence="11">
    <location>
        <begin position="1"/>
        <end position="19"/>
    </location>
</feature>
<dbReference type="GO" id="GO:0008061">
    <property type="term" value="F:chitin binding"/>
    <property type="evidence" value="ECO:0007669"/>
    <property type="project" value="InterPro"/>
</dbReference>
<evidence type="ECO:0000259" key="12">
    <source>
        <dbReference type="PROSITE" id="PS51910"/>
    </source>
</evidence>
<dbReference type="InterPro" id="IPR050314">
    <property type="entry name" value="Glycosyl_Hydrlase_18"/>
</dbReference>
<evidence type="ECO:0000256" key="2">
    <source>
        <dbReference type="ARBA" id="ARBA00008682"/>
    </source>
</evidence>
<comment type="caution">
    <text evidence="13">The sequence shown here is derived from an EMBL/GenBank/DDBJ whole genome shotgun (WGS) entry which is preliminary data.</text>
</comment>
<dbReference type="SUPFAM" id="SSF54556">
    <property type="entry name" value="Chitinase insertion domain"/>
    <property type="match status" value="1"/>
</dbReference>
<dbReference type="GO" id="GO:0008843">
    <property type="term" value="F:endochitinase activity"/>
    <property type="evidence" value="ECO:0007669"/>
    <property type="project" value="UniProtKB-EC"/>
</dbReference>
<dbReference type="InterPro" id="IPR001579">
    <property type="entry name" value="Glyco_hydro_18_chit_AS"/>
</dbReference>
<evidence type="ECO:0000256" key="7">
    <source>
        <dbReference type="ARBA" id="ARBA00023295"/>
    </source>
</evidence>
<feature type="domain" description="GH18" evidence="12">
    <location>
        <begin position="60"/>
        <end position="421"/>
    </location>
</feature>
<evidence type="ECO:0000313" key="13">
    <source>
        <dbReference type="EMBL" id="KAF8756366.1"/>
    </source>
</evidence>
<evidence type="ECO:0000256" key="4">
    <source>
        <dbReference type="ARBA" id="ARBA00022801"/>
    </source>
</evidence>
<name>A0A8H7IDB7_9AGAM</name>
<dbReference type="SUPFAM" id="SSF51445">
    <property type="entry name" value="(Trans)glycosidases"/>
    <property type="match status" value="1"/>
</dbReference>
<evidence type="ECO:0000256" key="9">
    <source>
        <dbReference type="RuleBase" id="RU000489"/>
    </source>
</evidence>